<comment type="caution">
    <text evidence="1">The sequence shown here is derived from an EMBL/GenBank/DDBJ whole genome shotgun (WGS) entry which is preliminary data.</text>
</comment>
<name>A0ABR7J2J0_9FLAO</name>
<dbReference type="Proteomes" id="UP000605990">
    <property type="component" value="Unassembled WGS sequence"/>
</dbReference>
<protein>
    <recommendedName>
        <fullName evidence="3">DUF4252 domain-containing protein</fullName>
    </recommendedName>
</protein>
<keyword evidence="2" id="KW-1185">Reference proteome</keyword>
<gene>
    <name evidence="1" type="ORF">H8R27_15325</name>
</gene>
<sequence>MNKILFLLIFICQTSISQTLNDLDIKNGFRHFKFGSSPSLIKNIVKQENQASQNPNVVVYDYVGSDIDNIFNEKVESISLSFFKNKLFNIGVNFGDFESSDFERILSALEKTYGEKWVKPTNKDGKILNGAIWAGKNVVLELFKFDSLYIGGYINVYDIKLTNAMFSSDF</sequence>
<evidence type="ECO:0000313" key="2">
    <source>
        <dbReference type="Proteomes" id="UP000605990"/>
    </source>
</evidence>
<proteinExistence type="predicted"/>
<reference evidence="1 2" key="1">
    <citation type="submission" date="2020-08" db="EMBL/GenBank/DDBJ databases">
        <title>Description of novel Flavobacterium F-408 isolate.</title>
        <authorList>
            <person name="Saticioglu I.B."/>
            <person name="Duman M."/>
            <person name="Altun S."/>
        </authorList>
    </citation>
    <scope>NUCLEOTIDE SEQUENCE [LARGE SCALE GENOMIC DNA]</scope>
    <source>
        <strain evidence="1 2">F-408</strain>
    </source>
</reference>
<evidence type="ECO:0000313" key="1">
    <source>
        <dbReference type="EMBL" id="MBC5836261.1"/>
    </source>
</evidence>
<organism evidence="1 2">
    <name type="scientific">Flavobacterium bernardetii</name>
    <dbReference type="NCBI Taxonomy" id="2813823"/>
    <lineage>
        <taxon>Bacteria</taxon>
        <taxon>Pseudomonadati</taxon>
        <taxon>Bacteroidota</taxon>
        <taxon>Flavobacteriia</taxon>
        <taxon>Flavobacteriales</taxon>
        <taxon>Flavobacteriaceae</taxon>
        <taxon>Flavobacterium</taxon>
    </lineage>
</organism>
<accession>A0ABR7J2J0</accession>
<evidence type="ECO:0008006" key="3">
    <source>
        <dbReference type="Google" id="ProtNLM"/>
    </source>
</evidence>
<dbReference type="EMBL" id="JACRUN010000020">
    <property type="protein sequence ID" value="MBC5836261.1"/>
    <property type="molecule type" value="Genomic_DNA"/>
</dbReference>